<evidence type="ECO:0000313" key="6">
    <source>
        <dbReference type="EMBL" id="OGC88567.1"/>
    </source>
</evidence>
<protein>
    <recommendedName>
        <fullName evidence="3">Ribosome-recycling factor</fullName>
        <shortName evidence="3">RRF</shortName>
    </recommendedName>
    <alternativeName>
        <fullName evidence="3">Ribosome-releasing factor</fullName>
    </alternativeName>
</protein>
<evidence type="ECO:0000256" key="3">
    <source>
        <dbReference type="HAMAP-Rule" id="MF_00040"/>
    </source>
</evidence>
<dbReference type="STRING" id="1797247.A2419_02775"/>
<evidence type="ECO:0000256" key="2">
    <source>
        <dbReference type="ARBA" id="ARBA00022917"/>
    </source>
</evidence>
<evidence type="ECO:0000259" key="5">
    <source>
        <dbReference type="Pfam" id="PF01765"/>
    </source>
</evidence>
<accession>A0A1F4Y3M1</accession>
<gene>
    <name evidence="3" type="primary">frr</name>
    <name evidence="6" type="ORF">A2419_02775</name>
</gene>
<evidence type="ECO:0000256" key="4">
    <source>
        <dbReference type="SAM" id="Coils"/>
    </source>
</evidence>
<dbReference type="InterPro" id="IPR023584">
    <property type="entry name" value="Ribosome_recyc_fac_dom"/>
</dbReference>
<dbReference type="InterPro" id="IPR002661">
    <property type="entry name" value="Ribosome_recyc_fac"/>
</dbReference>
<dbReference type="PANTHER" id="PTHR20982">
    <property type="entry name" value="RIBOSOME RECYCLING FACTOR"/>
    <property type="match status" value="1"/>
</dbReference>
<dbReference type="GO" id="GO:0005737">
    <property type="term" value="C:cytoplasm"/>
    <property type="evidence" value="ECO:0007669"/>
    <property type="project" value="UniProtKB-SubCell"/>
</dbReference>
<keyword evidence="2 3" id="KW-0648">Protein biosynthesis</keyword>
<dbReference type="Pfam" id="PF01765">
    <property type="entry name" value="RRF"/>
    <property type="match status" value="1"/>
</dbReference>
<dbReference type="PANTHER" id="PTHR20982:SF3">
    <property type="entry name" value="MITOCHONDRIAL RIBOSOME RECYCLING FACTOR PSEUDO 1"/>
    <property type="match status" value="1"/>
</dbReference>
<feature type="domain" description="Ribosome recycling factor" evidence="5">
    <location>
        <begin position="19"/>
        <end position="181"/>
    </location>
</feature>
<keyword evidence="4" id="KW-0175">Coiled coil</keyword>
<feature type="coiled-coil region" evidence="4">
    <location>
        <begin position="113"/>
        <end position="176"/>
    </location>
</feature>
<dbReference type="CDD" id="cd00520">
    <property type="entry name" value="RRF"/>
    <property type="match status" value="1"/>
</dbReference>
<comment type="caution">
    <text evidence="6">The sequence shown here is derived from an EMBL/GenBank/DDBJ whole genome shotgun (WGS) entry which is preliminary data.</text>
</comment>
<dbReference type="HAMAP" id="MF_00040">
    <property type="entry name" value="RRF"/>
    <property type="match status" value="1"/>
</dbReference>
<proteinExistence type="inferred from homology"/>
<dbReference type="Gene3D" id="1.10.132.20">
    <property type="entry name" value="Ribosome-recycling factor"/>
    <property type="match status" value="1"/>
</dbReference>
<dbReference type="InterPro" id="IPR036191">
    <property type="entry name" value="RRF_sf"/>
</dbReference>
<dbReference type="AlphaFoldDB" id="A0A1F4Y3M1"/>
<dbReference type="Proteomes" id="UP000176568">
    <property type="component" value="Unassembled WGS sequence"/>
</dbReference>
<dbReference type="GO" id="GO:0043023">
    <property type="term" value="F:ribosomal large subunit binding"/>
    <property type="evidence" value="ECO:0007669"/>
    <property type="project" value="TreeGrafter"/>
</dbReference>
<keyword evidence="3" id="KW-0963">Cytoplasm</keyword>
<dbReference type="Gene3D" id="3.30.1360.40">
    <property type="match status" value="1"/>
</dbReference>
<organism evidence="6 7">
    <name type="scientific">Candidatus Adlerbacteria bacterium RIFOXYC1_FULL_48_26</name>
    <dbReference type="NCBI Taxonomy" id="1797247"/>
    <lineage>
        <taxon>Bacteria</taxon>
        <taxon>Candidatus Adleribacteriota</taxon>
    </lineage>
</organism>
<name>A0A1F4Y3M1_9BACT</name>
<dbReference type="SUPFAM" id="SSF55194">
    <property type="entry name" value="Ribosome recycling factor, RRF"/>
    <property type="match status" value="1"/>
</dbReference>
<dbReference type="FunFam" id="3.30.1360.40:FF:000001">
    <property type="entry name" value="Ribosome-recycling factor"/>
    <property type="match status" value="1"/>
</dbReference>
<comment type="subcellular location">
    <subcellularLocation>
        <location evidence="3">Cytoplasm</location>
    </subcellularLocation>
</comment>
<comment type="function">
    <text evidence="3">Responsible for the release of ribosomes from messenger RNA at the termination of protein biosynthesis. May increase the efficiency of translation by recycling ribosomes from one round of translation to another.</text>
</comment>
<evidence type="ECO:0000313" key="7">
    <source>
        <dbReference type="Proteomes" id="UP000176568"/>
    </source>
</evidence>
<reference evidence="6 7" key="1">
    <citation type="journal article" date="2016" name="Nat. Commun.">
        <title>Thousands of microbial genomes shed light on interconnected biogeochemical processes in an aquifer system.</title>
        <authorList>
            <person name="Anantharaman K."/>
            <person name="Brown C.T."/>
            <person name="Hug L.A."/>
            <person name="Sharon I."/>
            <person name="Castelle C.J."/>
            <person name="Probst A.J."/>
            <person name="Thomas B.C."/>
            <person name="Singh A."/>
            <person name="Wilkins M.J."/>
            <person name="Karaoz U."/>
            <person name="Brodie E.L."/>
            <person name="Williams K.H."/>
            <person name="Hubbard S.S."/>
            <person name="Banfield J.F."/>
        </authorList>
    </citation>
    <scope>NUCLEOTIDE SEQUENCE [LARGE SCALE GENOMIC DNA]</scope>
</reference>
<dbReference type="EMBL" id="MEXB01000007">
    <property type="protein sequence ID" value="OGC88567.1"/>
    <property type="molecule type" value="Genomic_DNA"/>
</dbReference>
<comment type="similarity">
    <text evidence="1 3">Belongs to the RRF family.</text>
</comment>
<evidence type="ECO:0000256" key="1">
    <source>
        <dbReference type="ARBA" id="ARBA00005912"/>
    </source>
</evidence>
<sequence>MAYDFKPFDEKLQKTEEHLKTELSGIRTGRASSSILDTVTVESYGARMPINNVATIGVEDARTLRIKPFDPSITKEIEKELTHANLGLSLSVDDMGLRIVFPELTGERRTELVKIAKEKVEEARIAVRLARDDVWSDIQKQERDSEISEDDKFRFKDEMQKKVDATNARFDEALARKEKEITG</sequence>
<dbReference type="GO" id="GO:0006415">
    <property type="term" value="P:translational termination"/>
    <property type="evidence" value="ECO:0007669"/>
    <property type="project" value="UniProtKB-UniRule"/>
</dbReference>
<dbReference type="NCBIfam" id="TIGR00496">
    <property type="entry name" value="frr"/>
    <property type="match status" value="1"/>
</dbReference>